<comment type="caution">
    <text evidence="3">The sequence shown here is derived from an EMBL/GenBank/DDBJ whole genome shotgun (WGS) entry which is preliminary data.</text>
</comment>
<dbReference type="Proteomes" id="UP000823775">
    <property type="component" value="Unassembled WGS sequence"/>
</dbReference>
<keyword evidence="4" id="KW-1185">Reference proteome</keyword>
<dbReference type="InterPro" id="IPR045000">
    <property type="entry name" value="TR"/>
</dbReference>
<organism evidence="3 4">
    <name type="scientific">Datura stramonium</name>
    <name type="common">Jimsonweed</name>
    <name type="synonym">Common thornapple</name>
    <dbReference type="NCBI Taxonomy" id="4076"/>
    <lineage>
        <taxon>Eukaryota</taxon>
        <taxon>Viridiplantae</taxon>
        <taxon>Streptophyta</taxon>
        <taxon>Embryophyta</taxon>
        <taxon>Tracheophyta</taxon>
        <taxon>Spermatophyta</taxon>
        <taxon>Magnoliopsida</taxon>
        <taxon>eudicotyledons</taxon>
        <taxon>Gunneridae</taxon>
        <taxon>Pentapetalae</taxon>
        <taxon>asterids</taxon>
        <taxon>lamiids</taxon>
        <taxon>Solanales</taxon>
        <taxon>Solanaceae</taxon>
        <taxon>Solanoideae</taxon>
        <taxon>Datureae</taxon>
        <taxon>Datura</taxon>
    </lineage>
</organism>
<dbReference type="Gene3D" id="3.40.50.720">
    <property type="entry name" value="NAD(P)-binding Rossmann-like Domain"/>
    <property type="match status" value="1"/>
</dbReference>
<dbReference type="InterPro" id="IPR036291">
    <property type="entry name" value="NAD(P)-bd_dom_sf"/>
</dbReference>
<keyword evidence="1" id="KW-0521">NADP</keyword>
<keyword evidence="2" id="KW-0560">Oxidoreductase</keyword>
<gene>
    <name evidence="3" type="ORF">HAX54_048193</name>
</gene>
<protein>
    <submittedName>
        <fullName evidence="3">Uncharacterized protein</fullName>
    </submittedName>
</protein>
<evidence type="ECO:0000256" key="2">
    <source>
        <dbReference type="ARBA" id="ARBA00023002"/>
    </source>
</evidence>
<dbReference type="PANTHER" id="PTHR42898:SF45">
    <property type="entry name" value="TROPINONE REDUCTASE-LIKE PROTEIN"/>
    <property type="match status" value="1"/>
</dbReference>
<sequence>MAKVAAIAKSSRWSLNGLAALVTGGTSGIGRATVEELAGLGAKVYTCSKTELELNEPMKDWADRGIQVKGSVCDVTCRHQRAQLMDKVSSAFDGKLNILINNVGTNIWKHSIDYTAEDYAFMMATNLESSFHFSQLAHPLLKSSGAGSIVFTSSVAGLVHVSGTSIYGATKAGMIQLTRNLACEWGKDGIRVNAVAPWYTNTPLVKHLLKDKAFSDALISRTPLGRSGEVEEVSSLVAYLCLPAASYVTGQVVAVDGGCTVYGFQQPGY</sequence>
<evidence type="ECO:0000313" key="4">
    <source>
        <dbReference type="Proteomes" id="UP000823775"/>
    </source>
</evidence>
<reference evidence="3 4" key="1">
    <citation type="journal article" date="2021" name="BMC Genomics">
        <title>Datura genome reveals duplications of psychoactive alkaloid biosynthetic genes and high mutation rate following tissue culture.</title>
        <authorList>
            <person name="Rajewski A."/>
            <person name="Carter-House D."/>
            <person name="Stajich J."/>
            <person name="Litt A."/>
        </authorList>
    </citation>
    <scope>NUCLEOTIDE SEQUENCE [LARGE SCALE GENOMIC DNA]</scope>
    <source>
        <strain evidence="3">AR-01</strain>
    </source>
</reference>
<dbReference type="EMBL" id="JACEIK010007914">
    <property type="protein sequence ID" value="MCE3050797.1"/>
    <property type="molecule type" value="Genomic_DNA"/>
</dbReference>
<evidence type="ECO:0000313" key="3">
    <source>
        <dbReference type="EMBL" id="MCE3050797.1"/>
    </source>
</evidence>
<dbReference type="InterPro" id="IPR020904">
    <property type="entry name" value="Sc_DH/Rdtase_CS"/>
</dbReference>
<dbReference type="PROSITE" id="PS00061">
    <property type="entry name" value="ADH_SHORT"/>
    <property type="match status" value="1"/>
</dbReference>
<proteinExistence type="predicted"/>
<dbReference type="PRINTS" id="PR00080">
    <property type="entry name" value="SDRFAMILY"/>
</dbReference>
<name>A0ABS8WLU1_DATST</name>
<dbReference type="Pfam" id="PF13561">
    <property type="entry name" value="adh_short_C2"/>
    <property type="match status" value="1"/>
</dbReference>
<evidence type="ECO:0000256" key="1">
    <source>
        <dbReference type="ARBA" id="ARBA00022857"/>
    </source>
</evidence>
<dbReference type="PANTHER" id="PTHR42898">
    <property type="entry name" value="TROPINONE REDUCTASE"/>
    <property type="match status" value="1"/>
</dbReference>
<dbReference type="SUPFAM" id="SSF51735">
    <property type="entry name" value="NAD(P)-binding Rossmann-fold domains"/>
    <property type="match status" value="1"/>
</dbReference>
<accession>A0ABS8WLU1</accession>
<dbReference type="InterPro" id="IPR002347">
    <property type="entry name" value="SDR_fam"/>
</dbReference>
<dbReference type="PRINTS" id="PR00081">
    <property type="entry name" value="GDHRDH"/>
</dbReference>